<keyword evidence="2" id="KW-1185">Reference proteome</keyword>
<evidence type="ECO:0000313" key="2">
    <source>
        <dbReference type="Proteomes" id="UP000831701"/>
    </source>
</evidence>
<gene>
    <name evidence="1" type="ORF">L3Q82_013064</name>
</gene>
<evidence type="ECO:0000313" key="1">
    <source>
        <dbReference type="EMBL" id="KAI3360841.1"/>
    </source>
</evidence>
<dbReference type="Proteomes" id="UP000831701">
    <property type="component" value="Chromosome 16"/>
</dbReference>
<proteinExistence type="predicted"/>
<dbReference type="EMBL" id="CM041546">
    <property type="protein sequence ID" value="KAI3360841.1"/>
    <property type="molecule type" value="Genomic_DNA"/>
</dbReference>
<name>A0ACB8VZC6_9TELE</name>
<comment type="caution">
    <text evidence="1">The sequence shown here is derived from an EMBL/GenBank/DDBJ whole genome shotgun (WGS) entry which is preliminary data.</text>
</comment>
<sequence>MSGLSGVNIARDGNVMQSSQYEDGVPERAIDGNRTSLWVQRSCTHTNNDIDPWWRLDLQKSYKISTITITNRKDCCYERLSGAEIRIGNSLKDCGNANPRCTVIGSIGPGVSKTFYCRGLEGRYINIVIPGRREYLTLCEVEVTGTPSDDPTENLCSIMTPAVVFVLLAVLGQMSGLSGVNIAKDGKVTQSSQYEDGVPERAIDGNRASLWVQRSCTHTNNDMDPWWRLDLRKSYKISTITITNRKDCCYERLSGAEIRIGNSLKDSGNANPRCTVIGSIRPGVSKTFYCRGLEGRYINIVIPGRREYLTLCEVEVTGTPSDDPTEYSCD</sequence>
<reference evidence="1" key="1">
    <citation type="submission" date="2022-04" db="EMBL/GenBank/DDBJ databases">
        <title>Jade perch genome.</title>
        <authorList>
            <person name="Chao B."/>
        </authorList>
    </citation>
    <scope>NUCLEOTIDE SEQUENCE</scope>
    <source>
        <strain evidence="1">CB-2022</strain>
    </source>
</reference>
<protein>
    <submittedName>
        <fullName evidence="1">Uncharacterized protein</fullName>
    </submittedName>
</protein>
<accession>A0ACB8VZC6</accession>
<organism evidence="1 2">
    <name type="scientific">Scortum barcoo</name>
    <name type="common">barcoo grunter</name>
    <dbReference type="NCBI Taxonomy" id="214431"/>
    <lineage>
        <taxon>Eukaryota</taxon>
        <taxon>Metazoa</taxon>
        <taxon>Chordata</taxon>
        <taxon>Craniata</taxon>
        <taxon>Vertebrata</taxon>
        <taxon>Euteleostomi</taxon>
        <taxon>Actinopterygii</taxon>
        <taxon>Neopterygii</taxon>
        <taxon>Teleostei</taxon>
        <taxon>Neoteleostei</taxon>
        <taxon>Acanthomorphata</taxon>
        <taxon>Eupercaria</taxon>
        <taxon>Centrarchiformes</taxon>
        <taxon>Terapontoidei</taxon>
        <taxon>Terapontidae</taxon>
        <taxon>Scortum</taxon>
    </lineage>
</organism>